<evidence type="ECO:0000313" key="12">
    <source>
        <dbReference type="EMBL" id="RBO95237.1"/>
    </source>
</evidence>
<comment type="catalytic activity">
    <reaction evidence="8">
        <text>a purine 2'-deoxy-D-ribonucleoside + phosphate = a purine nucleobase + 2-deoxy-alpha-D-ribose 1-phosphate</text>
        <dbReference type="Rhea" id="RHEA:36431"/>
        <dbReference type="ChEBI" id="CHEBI:26386"/>
        <dbReference type="ChEBI" id="CHEBI:43474"/>
        <dbReference type="ChEBI" id="CHEBI:57259"/>
        <dbReference type="ChEBI" id="CHEBI:142361"/>
        <dbReference type="EC" id="2.4.2.1"/>
    </reaction>
</comment>
<keyword evidence="7 9" id="KW-0808">Transferase</keyword>
<dbReference type="PROSITE" id="PS01240">
    <property type="entry name" value="PNP_MTAP_2"/>
    <property type="match status" value="1"/>
</dbReference>
<feature type="binding site" evidence="10">
    <location>
        <position position="112"/>
    </location>
    <ligand>
        <name>phosphate</name>
        <dbReference type="ChEBI" id="CHEBI:43474"/>
    </ligand>
</feature>
<dbReference type="NCBIfam" id="TIGR01700">
    <property type="entry name" value="PNPH"/>
    <property type="match status" value="1"/>
</dbReference>
<feature type="binding site" evidence="10">
    <location>
        <begin position="80"/>
        <end position="82"/>
    </location>
    <ligand>
        <name>phosphate</name>
        <dbReference type="ChEBI" id="CHEBI:43474"/>
    </ligand>
</feature>
<keyword evidence="13" id="KW-1185">Reference proteome</keyword>
<dbReference type="PIRSF" id="PIRSF000477">
    <property type="entry name" value="PurNPase"/>
    <property type="match status" value="1"/>
</dbReference>
<evidence type="ECO:0000256" key="7">
    <source>
        <dbReference type="ARBA" id="ARBA00022679"/>
    </source>
</evidence>
<evidence type="ECO:0000259" key="11">
    <source>
        <dbReference type="Pfam" id="PF01048"/>
    </source>
</evidence>
<dbReference type="InterPro" id="IPR011268">
    <property type="entry name" value="Purine_phosphorylase"/>
</dbReference>
<accession>A0A366DYW4</accession>
<dbReference type="GO" id="GO:0004731">
    <property type="term" value="F:purine-nucleoside phosphorylase activity"/>
    <property type="evidence" value="ECO:0007669"/>
    <property type="project" value="UniProtKB-EC"/>
</dbReference>
<evidence type="ECO:0000313" key="13">
    <source>
        <dbReference type="Proteomes" id="UP000252254"/>
    </source>
</evidence>
<feature type="binding site" evidence="10">
    <location>
        <position position="192"/>
    </location>
    <ligand>
        <name>a purine D-ribonucleoside</name>
        <dbReference type="ChEBI" id="CHEBI:142355"/>
    </ligand>
</feature>
<dbReference type="Proteomes" id="UP000252254">
    <property type="component" value="Unassembled WGS sequence"/>
</dbReference>
<feature type="binding site" evidence="10">
    <location>
        <position position="29"/>
    </location>
    <ligand>
        <name>phosphate</name>
        <dbReference type="ChEBI" id="CHEBI:43474"/>
    </ligand>
</feature>
<dbReference type="UniPathway" id="UPA00606"/>
<organism evidence="12 13">
    <name type="scientific">Paraliobacillus ryukyuensis</name>
    <dbReference type="NCBI Taxonomy" id="200904"/>
    <lineage>
        <taxon>Bacteria</taxon>
        <taxon>Bacillati</taxon>
        <taxon>Bacillota</taxon>
        <taxon>Bacilli</taxon>
        <taxon>Bacillales</taxon>
        <taxon>Bacillaceae</taxon>
        <taxon>Paraliobacillus</taxon>
    </lineage>
</organism>
<dbReference type="InterPro" id="IPR000845">
    <property type="entry name" value="Nucleoside_phosphorylase_d"/>
</dbReference>
<dbReference type="Pfam" id="PF01048">
    <property type="entry name" value="PNP_UDP_1"/>
    <property type="match status" value="1"/>
</dbReference>
<evidence type="ECO:0000256" key="4">
    <source>
        <dbReference type="ARBA" id="ARBA00011233"/>
    </source>
</evidence>
<gene>
    <name evidence="12" type="ORF">DES48_10974</name>
</gene>
<evidence type="ECO:0000256" key="9">
    <source>
        <dbReference type="PIRNR" id="PIRNR000477"/>
    </source>
</evidence>
<dbReference type="GO" id="GO:0005737">
    <property type="term" value="C:cytoplasm"/>
    <property type="evidence" value="ECO:0007669"/>
    <property type="project" value="TreeGrafter"/>
</dbReference>
<dbReference type="RefSeq" id="WP_113869609.1">
    <property type="nucleotide sequence ID" value="NZ_BAABQN010000006.1"/>
</dbReference>
<dbReference type="EC" id="2.4.2.1" evidence="9"/>
<dbReference type="OrthoDB" id="1523230at2"/>
<comment type="pathway">
    <text evidence="2 9">Purine metabolism; purine nucleoside salvage.</text>
</comment>
<dbReference type="PANTHER" id="PTHR11904:SF9">
    <property type="entry name" value="PURINE NUCLEOSIDE PHOSPHORYLASE-RELATED"/>
    <property type="match status" value="1"/>
</dbReference>
<sequence>MNLQQIEEAASFISAKLSGAPKVGLILGSGLGMLADEIENPVKIKYETIPGFPVSTVEGHAGQLVSGTLMGVPVIAMQGRFHFYEGYDVQAVTSPVRVMRALGVEKLVVTNAAGGVNADLNPGDLMLITDHINNTGQNPLIGPNESQLGVRFPDMSTAYAKELQQIAQQAAKDMDLDVKQGVYVWNTGPSYETPAEIRMLRTLGGDAVGMSTVPEVIVARHAGMDCLGISCISNMAAGILDQPLSHDEVIETTEKVRESFLTFVKEVLTRMNKLL</sequence>
<evidence type="ECO:0000256" key="5">
    <source>
        <dbReference type="ARBA" id="ARBA00022553"/>
    </source>
</evidence>
<dbReference type="InterPro" id="IPR011270">
    <property type="entry name" value="Pur_Nuc_Pase_Ino/Guo-sp"/>
</dbReference>
<reference evidence="12 13" key="1">
    <citation type="submission" date="2018-06" db="EMBL/GenBank/DDBJ databases">
        <title>Genomic Encyclopedia of Type Strains, Phase IV (KMG-IV): sequencing the most valuable type-strain genomes for metagenomic binning, comparative biology and taxonomic classification.</title>
        <authorList>
            <person name="Goeker M."/>
        </authorList>
    </citation>
    <scope>NUCLEOTIDE SEQUENCE [LARGE SCALE GENOMIC DNA]</scope>
    <source>
        <strain evidence="12 13">DSM 15140</strain>
    </source>
</reference>
<evidence type="ECO:0000256" key="10">
    <source>
        <dbReference type="PIRSR" id="PIRSR000477-2"/>
    </source>
</evidence>
<dbReference type="FunFam" id="3.40.50.1580:FF:000010">
    <property type="entry name" value="Purine nucleoside phosphorylase"/>
    <property type="match status" value="1"/>
</dbReference>
<comment type="function">
    <text evidence="1">The purine nucleoside phosphorylases catalyze the phosphorolytic breakdown of the N-glycosidic bond in the beta-(deoxy)ribonucleoside molecules, with the formation of the corresponding free purine bases and pentose-1-phosphate. Cleaves guanosine, inosine, 2'-deoxyguanosine and 2'-deoxyinosine.</text>
</comment>
<comment type="subunit">
    <text evidence="4">Homotrimer.</text>
</comment>
<dbReference type="InterPro" id="IPR035994">
    <property type="entry name" value="Nucleoside_phosphorylase_sf"/>
</dbReference>
<feature type="domain" description="Nucleoside phosphorylase" evidence="11">
    <location>
        <begin position="22"/>
        <end position="268"/>
    </location>
</feature>
<dbReference type="GO" id="GO:0009116">
    <property type="term" value="P:nucleoside metabolic process"/>
    <property type="evidence" value="ECO:0007669"/>
    <property type="project" value="InterPro"/>
</dbReference>
<dbReference type="AlphaFoldDB" id="A0A366DYW4"/>
<feature type="binding site" evidence="10">
    <location>
        <position position="60"/>
    </location>
    <ligand>
        <name>phosphate</name>
        <dbReference type="ChEBI" id="CHEBI:43474"/>
    </ligand>
</feature>
<dbReference type="Gene3D" id="3.40.50.1580">
    <property type="entry name" value="Nucleoside phosphorylase domain"/>
    <property type="match status" value="1"/>
</dbReference>
<proteinExistence type="inferred from homology"/>
<evidence type="ECO:0000256" key="8">
    <source>
        <dbReference type="ARBA" id="ARBA00048556"/>
    </source>
</evidence>
<evidence type="ECO:0000256" key="2">
    <source>
        <dbReference type="ARBA" id="ARBA00005058"/>
    </source>
</evidence>
<dbReference type="EMBL" id="QNRI01000009">
    <property type="protein sequence ID" value="RBO95237.1"/>
    <property type="molecule type" value="Genomic_DNA"/>
</dbReference>
<keyword evidence="6 9" id="KW-0328">Glycosyltransferase</keyword>
<dbReference type="STRING" id="200904.GCA_900168775_03465"/>
<dbReference type="InterPro" id="IPR018099">
    <property type="entry name" value="Purine_phosphorylase-2_CS"/>
</dbReference>
<evidence type="ECO:0000256" key="6">
    <source>
        <dbReference type="ARBA" id="ARBA00022676"/>
    </source>
</evidence>
<protein>
    <recommendedName>
        <fullName evidence="9">Purine nucleoside phosphorylase</fullName>
        <ecNumber evidence="9">2.4.2.1</ecNumber>
    </recommendedName>
    <alternativeName>
        <fullName evidence="9">Inosine-guanosine phosphorylase</fullName>
    </alternativeName>
</protein>
<name>A0A366DYW4_9BACI</name>
<evidence type="ECO:0000256" key="1">
    <source>
        <dbReference type="ARBA" id="ARBA00002678"/>
    </source>
</evidence>
<keyword evidence="5" id="KW-0597">Phosphoprotein</keyword>
<evidence type="ECO:0000256" key="3">
    <source>
        <dbReference type="ARBA" id="ARBA00006751"/>
    </source>
</evidence>
<dbReference type="NCBIfam" id="TIGR01697">
    <property type="entry name" value="PNPH-PUNA-XAPA"/>
    <property type="match status" value="1"/>
</dbReference>
<dbReference type="SUPFAM" id="SSF53167">
    <property type="entry name" value="Purine and uridine phosphorylases"/>
    <property type="match status" value="1"/>
</dbReference>
<dbReference type="PANTHER" id="PTHR11904">
    <property type="entry name" value="METHYLTHIOADENOSINE/PURINE NUCLEOSIDE PHOSPHORYLASE"/>
    <property type="match status" value="1"/>
</dbReference>
<comment type="caution">
    <text evidence="12">The sequence shown here is derived from an EMBL/GenBank/DDBJ whole genome shotgun (WGS) entry which is preliminary data.</text>
</comment>
<comment type="similarity">
    <text evidence="3 9">Belongs to the PNP/MTAP phosphorylase family.</text>
</comment>
<dbReference type="CDD" id="cd09009">
    <property type="entry name" value="PNP-EcPNPII_like"/>
    <property type="match status" value="1"/>
</dbReference>
<feature type="binding site" evidence="10">
    <location>
        <position position="211"/>
    </location>
    <ligand>
        <name>phosphate</name>
        <dbReference type="ChEBI" id="CHEBI:43474"/>
    </ligand>
</feature>
<dbReference type="NCBIfam" id="NF006054">
    <property type="entry name" value="PRK08202.1"/>
    <property type="match status" value="1"/>
</dbReference>
<feature type="binding site" evidence="10">
    <location>
        <position position="234"/>
    </location>
    <ligand>
        <name>a purine D-ribonucleoside</name>
        <dbReference type="ChEBI" id="CHEBI:142355"/>
    </ligand>
</feature>